<dbReference type="GO" id="GO:0003700">
    <property type="term" value="F:DNA-binding transcription factor activity"/>
    <property type="evidence" value="ECO:0007669"/>
    <property type="project" value="InterPro"/>
</dbReference>
<feature type="domain" description="Response regulatory" evidence="8">
    <location>
        <begin position="2"/>
        <end position="119"/>
    </location>
</feature>
<dbReference type="Proteomes" id="UP000306509">
    <property type="component" value="Unassembled WGS sequence"/>
</dbReference>
<keyword evidence="4" id="KW-0804">Transcription</keyword>
<gene>
    <name evidence="9" type="ORF">DSM106044_00524</name>
</gene>
<dbReference type="Pfam" id="PF12833">
    <property type="entry name" value="HTH_18"/>
    <property type="match status" value="1"/>
</dbReference>
<dbReference type="PROSITE" id="PS00041">
    <property type="entry name" value="HTH_ARAC_FAMILY_1"/>
    <property type="match status" value="1"/>
</dbReference>
<dbReference type="RefSeq" id="WP_395018093.1">
    <property type="nucleotide sequence ID" value="NZ_CAUSDN010000142.1"/>
</dbReference>
<dbReference type="GO" id="GO:0043565">
    <property type="term" value="F:sequence-specific DNA binding"/>
    <property type="evidence" value="ECO:0007669"/>
    <property type="project" value="InterPro"/>
</dbReference>
<dbReference type="CDD" id="cd17536">
    <property type="entry name" value="REC_YesN-like"/>
    <property type="match status" value="1"/>
</dbReference>
<dbReference type="InterPro" id="IPR001789">
    <property type="entry name" value="Sig_transdc_resp-reg_receiver"/>
</dbReference>
<dbReference type="PRINTS" id="PR00032">
    <property type="entry name" value="HTHARAC"/>
</dbReference>
<dbReference type="EMBL" id="QGQD01000012">
    <property type="protein sequence ID" value="TLD02545.1"/>
    <property type="molecule type" value="Genomic_DNA"/>
</dbReference>
<keyword evidence="10" id="KW-1185">Reference proteome</keyword>
<dbReference type="InterPro" id="IPR020449">
    <property type="entry name" value="Tscrpt_reg_AraC-type_HTH"/>
</dbReference>
<name>A0A4U8QBT2_9FIRM</name>
<comment type="function">
    <text evidence="5">May play the central regulatory role in sporulation. It may be an element of the effector pathway responsible for the activation of sporulation genes in response to nutritional stress. Spo0A may act in concert with spo0H (a sigma factor) to control the expression of some genes that are critical to the sporulation process.</text>
</comment>
<evidence type="ECO:0000256" key="6">
    <source>
        <dbReference type="PROSITE-ProRule" id="PRU00169"/>
    </source>
</evidence>
<keyword evidence="6" id="KW-0597">Phosphoprotein</keyword>
<evidence type="ECO:0000259" key="8">
    <source>
        <dbReference type="PROSITE" id="PS50110"/>
    </source>
</evidence>
<dbReference type="SUPFAM" id="SSF46689">
    <property type="entry name" value="Homeodomain-like"/>
    <property type="match status" value="2"/>
</dbReference>
<dbReference type="AlphaFoldDB" id="A0A4U8QBT2"/>
<evidence type="ECO:0000256" key="2">
    <source>
        <dbReference type="ARBA" id="ARBA00023015"/>
    </source>
</evidence>
<evidence type="ECO:0000256" key="3">
    <source>
        <dbReference type="ARBA" id="ARBA00023125"/>
    </source>
</evidence>
<dbReference type="PANTHER" id="PTHR43280">
    <property type="entry name" value="ARAC-FAMILY TRANSCRIPTIONAL REGULATOR"/>
    <property type="match status" value="1"/>
</dbReference>
<evidence type="ECO:0000313" key="10">
    <source>
        <dbReference type="Proteomes" id="UP000306509"/>
    </source>
</evidence>
<evidence type="ECO:0000256" key="5">
    <source>
        <dbReference type="ARBA" id="ARBA00024867"/>
    </source>
</evidence>
<dbReference type="InterPro" id="IPR009057">
    <property type="entry name" value="Homeodomain-like_sf"/>
</dbReference>
<dbReference type="Gene3D" id="3.40.50.2300">
    <property type="match status" value="1"/>
</dbReference>
<dbReference type="PROSITE" id="PS50110">
    <property type="entry name" value="RESPONSE_REGULATORY"/>
    <property type="match status" value="1"/>
</dbReference>
<dbReference type="PANTHER" id="PTHR43280:SF28">
    <property type="entry name" value="HTH-TYPE TRANSCRIPTIONAL ACTIVATOR RHAS"/>
    <property type="match status" value="1"/>
</dbReference>
<evidence type="ECO:0000256" key="1">
    <source>
        <dbReference type="ARBA" id="ARBA00018672"/>
    </source>
</evidence>
<dbReference type="Gene3D" id="1.10.10.60">
    <property type="entry name" value="Homeodomain-like"/>
    <property type="match status" value="2"/>
</dbReference>
<protein>
    <recommendedName>
        <fullName evidence="1">Stage 0 sporulation protein A homolog</fullName>
    </recommendedName>
</protein>
<feature type="modified residue" description="4-aspartylphosphate" evidence="6">
    <location>
        <position position="54"/>
    </location>
</feature>
<evidence type="ECO:0000256" key="4">
    <source>
        <dbReference type="ARBA" id="ARBA00023163"/>
    </source>
</evidence>
<comment type="caution">
    <text evidence="9">The sequence shown here is derived from an EMBL/GenBank/DDBJ whole genome shotgun (WGS) entry which is preliminary data.</text>
</comment>
<sequence length="522" mass="60782">MNILIVDDEKLAVEVIKNMIQWESYGIEEVYTAYSMKQAVEAMERHQISILLCDIEMPKGSGLEVAAWIQEQKLDIKIIFLTSHAVFQYASQAIKYGVSDYLLKPVVPEELEQAIQLASEKIQLHKQIEQNEKYASYWNSGKTIMQQDFWKSYLSGGKEYKNLQSMSKKIDIDAEPGTVYYPILLYWSRKKNRGTVWDDEIIEFSIRNIVSEVLFGKMQNGNFVLLRNNCILAVYPMQKETRLWMREKCKMMLDRCGEYLSFCNISCYVTGDTPFEKLKEAVDMLIETEEEDILKENRVIMAQQDKEVFQYKKPDMEPWVNGLFDKSQVKVLKEIQKYLEEVGVVYHADSKALGQFQHDFLQELYIVLERKGIYAHSVLSSPQMLESFNRASRSIADMVNWVSDLSDSLVQYDYKKEKTPDMIKEIKVFIEENSGEEISRNDLAAKVFLHPDYLSRIFKEQMGMSLSDFIIQVRIDKAKVLLQKTDDRISDISAKVGYPNTAYFTKLFKRATGMTPKEFRKA</sequence>
<keyword evidence="3" id="KW-0238">DNA-binding</keyword>
<organism evidence="9 10">
    <name type="scientific">Robinsoniella peoriensis</name>
    <dbReference type="NCBI Taxonomy" id="180332"/>
    <lineage>
        <taxon>Bacteria</taxon>
        <taxon>Bacillati</taxon>
        <taxon>Bacillota</taxon>
        <taxon>Clostridia</taxon>
        <taxon>Lachnospirales</taxon>
        <taxon>Lachnospiraceae</taxon>
        <taxon>Robinsoniella</taxon>
    </lineage>
</organism>
<dbReference type="Pfam" id="PF00072">
    <property type="entry name" value="Response_reg"/>
    <property type="match status" value="1"/>
</dbReference>
<dbReference type="PROSITE" id="PS01124">
    <property type="entry name" value="HTH_ARAC_FAMILY_2"/>
    <property type="match status" value="1"/>
</dbReference>
<dbReference type="GO" id="GO:0000160">
    <property type="term" value="P:phosphorelay signal transduction system"/>
    <property type="evidence" value="ECO:0007669"/>
    <property type="project" value="InterPro"/>
</dbReference>
<evidence type="ECO:0000259" key="7">
    <source>
        <dbReference type="PROSITE" id="PS01124"/>
    </source>
</evidence>
<dbReference type="SUPFAM" id="SSF52172">
    <property type="entry name" value="CheY-like"/>
    <property type="match status" value="1"/>
</dbReference>
<dbReference type="InterPro" id="IPR018062">
    <property type="entry name" value="HTH_AraC-typ_CS"/>
</dbReference>
<evidence type="ECO:0000313" key="9">
    <source>
        <dbReference type="EMBL" id="TLD02545.1"/>
    </source>
</evidence>
<dbReference type="SMART" id="SM00342">
    <property type="entry name" value="HTH_ARAC"/>
    <property type="match status" value="1"/>
</dbReference>
<feature type="domain" description="HTH araC/xylS-type" evidence="7">
    <location>
        <begin position="424"/>
        <end position="522"/>
    </location>
</feature>
<keyword evidence="2" id="KW-0805">Transcription regulation</keyword>
<accession>A0A4U8QBT2</accession>
<dbReference type="STRING" id="180332.GCA_000797495_00879"/>
<reference evidence="9 10" key="1">
    <citation type="journal article" date="2019" name="Anaerobe">
        <title>Detection of Robinsoniella peoriensis in multiple bone samples of a trauma patient.</title>
        <authorList>
            <person name="Schrottner P."/>
            <person name="Hartwich K."/>
            <person name="Bunk B."/>
            <person name="Schober I."/>
            <person name="Helbig S."/>
            <person name="Rudolph W.W."/>
            <person name="Gunzer F."/>
        </authorList>
    </citation>
    <scope>NUCLEOTIDE SEQUENCE [LARGE SCALE GENOMIC DNA]</scope>
    <source>
        <strain evidence="9 10">DSM 106044</strain>
    </source>
</reference>
<proteinExistence type="predicted"/>
<dbReference type="SMART" id="SM00448">
    <property type="entry name" value="REC"/>
    <property type="match status" value="1"/>
</dbReference>
<dbReference type="InterPro" id="IPR011006">
    <property type="entry name" value="CheY-like_superfamily"/>
</dbReference>
<dbReference type="InterPro" id="IPR018060">
    <property type="entry name" value="HTH_AraC"/>
</dbReference>